<dbReference type="GO" id="GO:0008654">
    <property type="term" value="P:phospholipid biosynthetic process"/>
    <property type="evidence" value="ECO:0007669"/>
    <property type="project" value="UniProtKB-KW"/>
</dbReference>
<evidence type="ECO:0000313" key="15">
    <source>
        <dbReference type="EMBL" id="OUP61435.1"/>
    </source>
</evidence>
<accession>A0A1Y3VT38</accession>
<dbReference type="InterPro" id="IPR001206">
    <property type="entry name" value="Diacylglycerol_kinase_cat_dom"/>
</dbReference>
<keyword evidence="6" id="KW-0547">Nucleotide-binding</keyword>
<evidence type="ECO:0000259" key="13">
    <source>
        <dbReference type="PROSITE" id="PS50146"/>
    </source>
</evidence>
<dbReference type="InterPro" id="IPR017438">
    <property type="entry name" value="ATP-NAD_kinase_N"/>
</dbReference>
<organism evidence="15 16">
    <name type="scientific">Faecalitalea cylindroides</name>
    <dbReference type="NCBI Taxonomy" id="39483"/>
    <lineage>
        <taxon>Bacteria</taxon>
        <taxon>Bacillati</taxon>
        <taxon>Bacillota</taxon>
        <taxon>Erysipelotrichia</taxon>
        <taxon>Erysipelotrichales</taxon>
        <taxon>Erysipelotrichaceae</taxon>
        <taxon>Faecalitalea</taxon>
    </lineage>
</organism>
<sequence length="299" mass="33582">MKDVFIVNPNSGRESQYHLMTEIKDHFQGKRIIIEKTKSPGHAVHIAQKYALNSSEPVHIFVCGGDGTLHEVVNGIAGCKHISLSIIPIGTGNDFIKSFGDYQKDDFLDLSKYDEPVEQKCDLLKINGEYAINTVSFGFDVNVAKHVNHFRDKIPVGGIIPYYVGMLASLSKPLTQEYKIQIDDKKYPNDKYTFVVFCNGKYYGGGYKPCPDALIDDGKIDVCMIRNVKRSQIVGLAKKYEKGLHVQYTDIVEMRRGQAIHMDTDNKDVDVNLDGEIRSMKNPTVEIVPGAIQLLLPRK</sequence>
<evidence type="ECO:0000256" key="3">
    <source>
        <dbReference type="ARBA" id="ARBA00022516"/>
    </source>
</evidence>
<evidence type="ECO:0000256" key="8">
    <source>
        <dbReference type="ARBA" id="ARBA00022840"/>
    </source>
</evidence>
<dbReference type="InterPro" id="IPR050187">
    <property type="entry name" value="Lipid_Phosphate_FormReg"/>
</dbReference>
<dbReference type="InterPro" id="IPR016064">
    <property type="entry name" value="NAD/diacylglycerol_kinase_sf"/>
</dbReference>
<dbReference type="EMBL" id="NFKM01000003">
    <property type="protein sequence ID" value="OUP61435.1"/>
    <property type="molecule type" value="Genomic_DNA"/>
</dbReference>
<dbReference type="SUPFAM" id="SSF111331">
    <property type="entry name" value="NAD kinase/diacylglycerol kinase-like"/>
    <property type="match status" value="1"/>
</dbReference>
<evidence type="ECO:0000256" key="12">
    <source>
        <dbReference type="ARBA" id="ARBA00023264"/>
    </source>
</evidence>
<dbReference type="PANTHER" id="PTHR12358:SF106">
    <property type="entry name" value="LIPID KINASE YEGS"/>
    <property type="match status" value="1"/>
</dbReference>
<dbReference type="Proteomes" id="UP001220658">
    <property type="component" value="Unassembled WGS sequence"/>
</dbReference>
<keyword evidence="16" id="KW-1185">Reference proteome</keyword>
<reference evidence="14" key="3">
    <citation type="submission" date="2023-01" db="EMBL/GenBank/DDBJ databases">
        <title>Human gut microbiome strain richness.</title>
        <authorList>
            <person name="Chen-Liaw A."/>
        </authorList>
    </citation>
    <scope>NUCLEOTIDE SEQUENCE</scope>
    <source>
        <strain evidence="14">D55st1_G4_D55t1_190419</strain>
    </source>
</reference>
<evidence type="ECO:0000256" key="7">
    <source>
        <dbReference type="ARBA" id="ARBA00022777"/>
    </source>
</evidence>
<dbReference type="InterPro" id="IPR005218">
    <property type="entry name" value="Diacylglycerol/lipid_kinase"/>
</dbReference>
<dbReference type="SMART" id="SM00046">
    <property type="entry name" value="DAGKc"/>
    <property type="match status" value="1"/>
</dbReference>
<evidence type="ECO:0000313" key="16">
    <source>
        <dbReference type="Proteomes" id="UP000195447"/>
    </source>
</evidence>
<dbReference type="GO" id="GO:0046872">
    <property type="term" value="F:metal ion binding"/>
    <property type="evidence" value="ECO:0007669"/>
    <property type="project" value="UniProtKB-KW"/>
</dbReference>
<comment type="similarity">
    <text evidence="2">Belongs to the diacylglycerol/lipid kinase family.</text>
</comment>
<evidence type="ECO:0000256" key="9">
    <source>
        <dbReference type="ARBA" id="ARBA00022842"/>
    </source>
</evidence>
<evidence type="ECO:0000256" key="4">
    <source>
        <dbReference type="ARBA" id="ARBA00022679"/>
    </source>
</evidence>
<reference evidence="16" key="1">
    <citation type="submission" date="2017-04" db="EMBL/GenBank/DDBJ databases">
        <title>Function of individual gut microbiota members based on whole genome sequencing of pure cultures obtained from chicken caecum.</title>
        <authorList>
            <person name="Medvecky M."/>
            <person name="Cejkova D."/>
            <person name="Polansky O."/>
            <person name="Karasova D."/>
            <person name="Kubasova T."/>
            <person name="Cizek A."/>
            <person name="Rychlik I."/>
        </authorList>
    </citation>
    <scope>NUCLEOTIDE SEQUENCE [LARGE SCALE GENOMIC DNA]</scope>
    <source>
        <strain evidence="16">An178</strain>
    </source>
</reference>
<keyword evidence="10" id="KW-0443">Lipid metabolism</keyword>
<feature type="domain" description="DAGKc" evidence="13">
    <location>
        <begin position="1"/>
        <end position="130"/>
    </location>
</feature>
<evidence type="ECO:0000313" key="14">
    <source>
        <dbReference type="EMBL" id="MDC0827387.1"/>
    </source>
</evidence>
<keyword evidence="5" id="KW-0479">Metal-binding</keyword>
<proteinExistence type="inferred from homology"/>
<keyword evidence="3" id="KW-0444">Lipid biosynthesis</keyword>
<comment type="cofactor">
    <cofactor evidence="1">
        <name>Mg(2+)</name>
        <dbReference type="ChEBI" id="CHEBI:18420"/>
    </cofactor>
</comment>
<evidence type="ECO:0000256" key="1">
    <source>
        <dbReference type="ARBA" id="ARBA00001946"/>
    </source>
</evidence>
<keyword evidence="11" id="KW-0594">Phospholipid biosynthesis</keyword>
<keyword evidence="9" id="KW-0460">Magnesium</keyword>
<evidence type="ECO:0000256" key="6">
    <source>
        <dbReference type="ARBA" id="ARBA00022741"/>
    </source>
</evidence>
<dbReference type="Pfam" id="PF00781">
    <property type="entry name" value="DAGK_cat"/>
    <property type="match status" value="1"/>
</dbReference>
<keyword evidence="7 14" id="KW-0418">Kinase</keyword>
<dbReference type="PROSITE" id="PS50146">
    <property type="entry name" value="DAGK"/>
    <property type="match status" value="1"/>
</dbReference>
<gene>
    <name evidence="15" type="ORF">B5F14_02270</name>
    <name evidence="14" type="ORF">POG00_01540</name>
</gene>
<protein>
    <submittedName>
        <fullName evidence="14">Diacylglycerol kinase family lipid kinase</fullName>
    </submittedName>
</protein>
<dbReference type="NCBIfam" id="TIGR00147">
    <property type="entry name" value="YegS/Rv2252/BmrU family lipid kinase"/>
    <property type="match status" value="1"/>
</dbReference>
<dbReference type="InterPro" id="IPR045540">
    <property type="entry name" value="YegS/DAGK_C"/>
</dbReference>
<evidence type="ECO:0000256" key="5">
    <source>
        <dbReference type="ARBA" id="ARBA00022723"/>
    </source>
</evidence>
<reference evidence="15" key="2">
    <citation type="journal article" date="2018" name="BMC Genomics">
        <title>Whole genome sequencing and function prediction of 133 gut anaerobes isolated from chicken caecum in pure cultures.</title>
        <authorList>
            <person name="Medvecky M."/>
            <person name="Cejkova D."/>
            <person name="Polansky O."/>
            <person name="Karasova D."/>
            <person name="Kubasova T."/>
            <person name="Cizek A."/>
            <person name="Rychlik I."/>
        </authorList>
    </citation>
    <scope>NUCLEOTIDE SEQUENCE</scope>
    <source>
        <strain evidence="15">An178</strain>
    </source>
</reference>
<dbReference type="GO" id="GO:0005524">
    <property type="term" value="F:ATP binding"/>
    <property type="evidence" value="ECO:0007669"/>
    <property type="project" value="UniProtKB-KW"/>
</dbReference>
<name>A0A1Y3VT38_9FIRM</name>
<keyword evidence="4" id="KW-0808">Transferase</keyword>
<keyword evidence="12" id="KW-1208">Phospholipid metabolism</keyword>
<dbReference type="RefSeq" id="WP_035401549.1">
    <property type="nucleotide sequence ID" value="NZ_CABKSV010000047.1"/>
</dbReference>
<dbReference type="Gene3D" id="3.40.50.10330">
    <property type="entry name" value="Probable inorganic polyphosphate/atp-NAD kinase, domain 1"/>
    <property type="match status" value="1"/>
</dbReference>
<dbReference type="Pfam" id="PF19279">
    <property type="entry name" value="YegS_C"/>
    <property type="match status" value="1"/>
</dbReference>
<comment type="caution">
    <text evidence="15">The sequence shown here is derived from an EMBL/GenBank/DDBJ whole genome shotgun (WGS) entry which is preliminary data.</text>
</comment>
<dbReference type="PANTHER" id="PTHR12358">
    <property type="entry name" value="SPHINGOSINE KINASE"/>
    <property type="match status" value="1"/>
</dbReference>
<keyword evidence="8" id="KW-0067">ATP-binding</keyword>
<dbReference type="GO" id="GO:0004143">
    <property type="term" value="F:ATP-dependent diacylglycerol kinase activity"/>
    <property type="evidence" value="ECO:0007669"/>
    <property type="project" value="TreeGrafter"/>
</dbReference>
<dbReference type="EMBL" id="JAQNCK010000003">
    <property type="protein sequence ID" value="MDC0827387.1"/>
    <property type="molecule type" value="Genomic_DNA"/>
</dbReference>
<dbReference type="AlphaFoldDB" id="A0A1Y3VT38"/>
<dbReference type="GO" id="GO:0005886">
    <property type="term" value="C:plasma membrane"/>
    <property type="evidence" value="ECO:0007669"/>
    <property type="project" value="TreeGrafter"/>
</dbReference>
<evidence type="ECO:0000256" key="2">
    <source>
        <dbReference type="ARBA" id="ARBA00005983"/>
    </source>
</evidence>
<dbReference type="GeneID" id="79875846"/>
<evidence type="ECO:0000256" key="11">
    <source>
        <dbReference type="ARBA" id="ARBA00023209"/>
    </source>
</evidence>
<dbReference type="Proteomes" id="UP000195447">
    <property type="component" value="Unassembled WGS sequence"/>
</dbReference>
<evidence type="ECO:0000256" key="10">
    <source>
        <dbReference type="ARBA" id="ARBA00023098"/>
    </source>
</evidence>
<dbReference type="Gene3D" id="2.60.200.40">
    <property type="match status" value="1"/>
</dbReference>